<dbReference type="EMBL" id="CASHTH010000991">
    <property type="protein sequence ID" value="CAI8009778.1"/>
    <property type="molecule type" value="Genomic_DNA"/>
</dbReference>
<comment type="caution">
    <text evidence="1">The sequence shown here is derived from an EMBL/GenBank/DDBJ whole genome shotgun (WGS) entry which is preliminary data.</text>
</comment>
<reference evidence="1" key="1">
    <citation type="submission" date="2023-03" db="EMBL/GenBank/DDBJ databases">
        <authorList>
            <person name="Steffen K."/>
            <person name="Cardenas P."/>
        </authorList>
    </citation>
    <scope>NUCLEOTIDE SEQUENCE</scope>
</reference>
<dbReference type="InterPro" id="IPR052177">
    <property type="entry name" value="Divisome_Glycosyl_Hydrolase"/>
</dbReference>
<protein>
    <recommendedName>
        <fullName evidence="3">Glycosyl hydrolase-like 10 domain-containing protein</fullName>
    </recommendedName>
</protein>
<organism evidence="1 2">
    <name type="scientific">Geodia barretti</name>
    <name type="common">Barrett's horny sponge</name>
    <dbReference type="NCBI Taxonomy" id="519541"/>
    <lineage>
        <taxon>Eukaryota</taxon>
        <taxon>Metazoa</taxon>
        <taxon>Porifera</taxon>
        <taxon>Demospongiae</taxon>
        <taxon>Heteroscleromorpha</taxon>
        <taxon>Tetractinellida</taxon>
        <taxon>Astrophorina</taxon>
        <taxon>Geodiidae</taxon>
        <taxon>Geodia</taxon>
    </lineage>
</organism>
<accession>A0AA35RE38</accession>
<proteinExistence type="predicted"/>
<dbReference type="PANTHER" id="PTHR43405:SF1">
    <property type="entry name" value="GLYCOSYL HYDROLASE DIGH"/>
    <property type="match status" value="1"/>
</dbReference>
<sequence>MRKHRTIYFNDARHYYLFVFEPPIRLEEAWSAVDEVAGTSCDTFTYGVSRADGLFYPSKVGMQFGEDIRPFDSAPYWRIWENMQSLIDRGIDPLTLLIDRAHEKGMDFFASLRMGGYGGMDPQHVLANGGRGFVHPEVRDHQFAVLEELATQYPVEGVELDFAAAPGGSPFWLKPEDAPEYTPVMTDFVRSVAEMVRRRPGGPGQIGARIYPTLELNQKTGLDVQTWLREGLVDFVVPMVYAFFVLDANMPIDWLVQEAHENDISVYAMLQPYYSEENRRFYSVEDATPAMMRAAAANFWERGVDGLYSWFLPWPLGDAERRTLTELGDPELIKEGDKHYFLRRRSEATGDHDYEAFLPVEIPSADAKIRYQIPFSIADDTQNDRVQSARLRLGVTNLVTADTFEVLLNGQSLAEERCTRTVIRSRDPYAGQWLEFHLEHVRPQKGANVLEVALKERPAGFVGGVTVEDVEILIEYGPYRVGLQG</sequence>
<dbReference type="Proteomes" id="UP001174909">
    <property type="component" value="Unassembled WGS sequence"/>
</dbReference>
<keyword evidence="2" id="KW-1185">Reference proteome</keyword>
<dbReference type="SUPFAM" id="SSF51445">
    <property type="entry name" value="(Trans)glycosidases"/>
    <property type="match status" value="1"/>
</dbReference>
<gene>
    <name evidence="1" type="ORF">GBAR_LOCUS6539</name>
</gene>
<evidence type="ECO:0000313" key="2">
    <source>
        <dbReference type="Proteomes" id="UP001174909"/>
    </source>
</evidence>
<name>A0AA35RE38_GEOBA</name>
<evidence type="ECO:0000313" key="1">
    <source>
        <dbReference type="EMBL" id="CAI8009778.1"/>
    </source>
</evidence>
<evidence type="ECO:0008006" key="3">
    <source>
        <dbReference type="Google" id="ProtNLM"/>
    </source>
</evidence>
<dbReference type="AlphaFoldDB" id="A0AA35RE38"/>
<dbReference type="InterPro" id="IPR017853">
    <property type="entry name" value="GH"/>
</dbReference>
<dbReference type="PANTHER" id="PTHR43405">
    <property type="entry name" value="GLYCOSYL HYDROLASE DIGH"/>
    <property type="match status" value="1"/>
</dbReference>